<protein>
    <submittedName>
        <fullName evidence="2">Uncharacterized protein</fullName>
    </submittedName>
</protein>
<gene>
    <name evidence="2" type="ORF">SAMN04515674_11414</name>
</gene>
<keyword evidence="1" id="KW-1133">Transmembrane helix</keyword>
<keyword evidence="3" id="KW-1185">Reference proteome</keyword>
<feature type="transmembrane region" description="Helical" evidence="1">
    <location>
        <begin position="36"/>
        <end position="54"/>
    </location>
</feature>
<evidence type="ECO:0000313" key="3">
    <source>
        <dbReference type="Proteomes" id="UP000199306"/>
    </source>
</evidence>
<dbReference type="Proteomes" id="UP000199306">
    <property type="component" value="Unassembled WGS sequence"/>
</dbReference>
<dbReference type="EMBL" id="FOXH01000014">
    <property type="protein sequence ID" value="SFQ28644.1"/>
    <property type="molecule type" value="Genomic_DNA"/>
</dbReference>
<keyword evidence="1" id="KW-0472">Membrane</keyword>
<reference evidence="2 3" key="1">
    <citation type="submission" date="2016-10" db="EMBL/GenBank/DDBJ databases">
        <authorList>
            <person name="de Groot N.N."/>
        </authorList>
    </citation>
    <scope>NUCLEOTIDE SEQUENCE [LARGE SCALE GENOMIC DNA]</scope>
    <source>
        <strain evidence="3">E92,LMG 26720,CCM 7988</strain>
    </source>
</reference>
<keyword evidence="1" id="KW-0812">Transmembrane</keyword>
<evidence type="ECO:0000256" key="1">
    <source>
        <dbReference type="SAM" id="Phobius"/>
    </source>
</evidence>
<name>A0A1I5X9R5_9BACT</name>
<evidence type="ECO:0000313" key="2">
    <source>
        <dbReference type="EMBL" id="SFQ28644.1"/>
    </source>
</evidence>
<dbReference type="AlphaFoldDB" id="A0A1I5X9R5"/>
<sequence>MRNFFAKYRFIPVFPEGKQVNCVVTTSSLYGHFCKIHRILSVQVLILYIIGLFGSN</sequence>
<proteinExistence type="predicted"/>
<organism evidence="2 3">
    <name type="scientific">Pseudarcicella hirudinis</name>
    <dbReference type="NCBI Taxonomy" id="1079859"/>
    <lineage>
        <taxon>Bacteria</taxon>
        <taxon>Pseudomonadati</taxon>
        <taxon>Bacteroidota</taxon>
        <taxon>Cytophagia</taxon>
        <taxon>Cytophagales</taxon>
        <taxon>Flectobacillaceae</taxon>
        <taxon>Pseudarcicella</taxon>
    </lineage>
</organism>
<accession>A0A1I5X9R5</accession>